<sequence length="273" mass="30157">MIGILALHLINFVASSATSDDTGAYYLFPTQPIVLNMPRDQPAEMIIAKDNKGDLTVASYDANNKTWVPHQTVHNKSSGENHTSFDQGSWIYNENMRPAYAPTPEEIVKGSNKIGHNNHQNNLMRGMDSMQNWPKESPNVPMTFSTNFQEMLENPTNKNMPNPAIIGIVEEKKDVSNMPAKDQEKYAQASSNSKDSDKKSGSKKKSKDGKDEDSKSSKGKDKKKSKDSKDEDSSSKSKKSSNAAKKKKNSSSAIKGCKFAAGLLILTFVFWSV</sequence>
<feature type="chain" id="PRO_5003822269" evidence="2">
    <location>
        <begin position="20"/>
        <end position="273"/>
    </location>
</feature>
<feature type="signal peptide" evidence="2">
    <location>
        <begin position="1"/>
        <end position="19"/>
    </location>
</feature>
<feature type="compositionally biased region" description="Basic residues" evidence="1">
    <location>
        <begin position="236"/>
        <end position="249"/>
    </location>
</feature>
<dbReference type="VEuPathDB" id="MicrosporidiaDB:EDEG_00914"/>
<dbReference type="HOGENOM" id="CLU_1019515_0_0_1"/>
<name>J9DUM3_EDHAE</name>
<keyword evidence="4" id="KW-1185">Reference proteome</keyword>
<dbReference type="Proteomes" id="UP000003163">
    <property type="component" value="Unassembled WGS sequence"/>
</dbReference>
<evidence type="ECO:0000313" key="3">
    <source>
        <dbReference type="EMBL" id="EJW04997.1"/>
    </source>
</evidence>
<protein>
    <submittedName>
        <fullName evidence="3">Uncharacterized protein</fullName>
    </submittedName>
</protein>
<feature type="compositionally biased region" description="Basic and acidic residues" evidence="1">
    <location>
        <begin position="208"/>
        <end position="219"/>
    </location>
</feature>
<evidence type="ECO:0000256" key="2">
    <source>
        <dbReference type="SAM" id="SignalP"/>
    </source>
</evidence>
<evidence type="ECO:0000256" key="1">
    <source>
        <dbReference type="SAM" id="MobiDB-lite"/>
    </source>
</evidence>
<proteinExistence type="predicted"/>
<dbReference type="AlphaFoldDB" id="J9DUM3"/>
<evidence type="ECO:0000313" key="4">
    <source>
        <dbReference type="Proteomes" id="UP000003163"/>
    </source>
</evidence>
<gene>
    <name evidence="3" type="ORF">EDEG_00914</name>
</gene>
<keyword evidence="2" id="KW-0732">Signal</keyword>
<feature type="region of interest" description="Disordered" evidence="1">
    <location>
        <begin position="174"/>
        <end position="252"/>
    </location>
</feature>
<reference evidence="3 4" key="1">
    <citation type="submission" date="2011-08" db="EMBL/GenBank/DDBJ databases">
        <authorList>
            <person name="Liu Z.J."/>
            <person name="Shi F.L."/>
            <person name="Lu J.Q."/>
            <person name="Li M."/>
            <person name="Wang Z.L."/>
        </authorList>
    </citation>
    <scope>NUCLEOTIDE SEQUENCE [LARGE SCALE GENOMIC DNA]</scope>
    <source>
        <strain evidence="3 4">USNM 41457</strain>
    </source>
</reference>
<comment type="caution">
    <text evidence="3">The sequence shown here is derived from an EMBL/GenBank/DDBJ whole genome shotgun (WGS) entry which is preliminary data.</text>
</comment>
<feature type="compositionally biased region" description="Basic and acidic residues" evidence="1">
    <location>
        <begin position="174"/>
        <end position="185"/>
    </location>
</feature>
<accession>J9DUM3</accession>
<organism evidence="3 4">
    <name type="scientific">Edhazardia aedis (strain USNM 41457)</name>
    <name type="common">Microsporidian parasite</name>
    <dbReference type="NCBI Taxonomy" id="1003232"/>
    <lineage>
        <taxon>Eukaryota</taxon>
        <taxon>Fungi</taxon>
        <taxon>Fungi incertae sedis</taxon>
        <taxon>Microsporidia</taxon>
        <taxon>Edhazardia</taxon>
    </lineage>
</organism>
<reference evidence="4" key="2">
    <citation type="submission" date="2015-07" db="EMBL/GenBank/DDBJ databases">
        <title>Contrasting host-pathogen interactions and genome evolution in two generalist and specialist microsporidian pathogens of mosquitoes.</title>
        <authorList>
            <consortium name="The Broad Institute Genomics Platform"/>
            <consortium name="The Broad Institute Genome Sequencing Center for Infectious Disease"/>
            <person name="Cuomo C.A."/>
            <person name="Sanscrainte N.D."/>
            <person name="Goldberg J.M."/>
            <person name="Heiman D."/>
            <person name="Young S."/>
            <person name="Zeng Q."/>
            <person name="Becnel J.J."/>
            <person name="Birren B.W."/>
        </authorList>
    </citation>
    <scope>NUCLEOTIDE SEQUENCE [LARGE SCALE GENOMIC DNA]</scope>
    <source>
        <strain evidence="4">USNM 41457</strain>
    </source>
</reference>
<dbReference type="EMBL" id="AFBI03000011">
    <property type="protein sequence ID" value="EJW04997.1"/>
    <property type="molecule type" value="Genomic_DNA"/>
</dbReference>
<dbReference type="InParanoid" id="J9DUM3"/>